<dbReference type="PANTHER" id="PTHR42759:SF1">
    <property type="entry name" value="MAGNESIUM-CHELATASE SUBUNIT CHLD"/>
    <property type="match status" value="1"/>
</dbReference>
<evidence type="ECO:0000259" key="2">
    <source>
        <dbReference type="Pfam" id="PF07728"/>
    </source>
</evidence>
<evidence type="ECO:0000313" key="3">
    <source>
        <dbReference type="EMBL" id="GAB33834.1"/>
    </source>
</evidence>
<dbReference type="SUPFAM" id="SSF52540">
    <property type="entry name" value="P-loop containing nucleoside triphosphate hydrolases"/>
    <property type="match status" value="1"/>
</dbReference>
<sequence>MSTITGTTMRFAGVVREGMPRAMFRSPLGDWVVVKRSHGFDAFGGGDGDNEGLVTRERFADEQRQKALRSLVSEGSWFSEEDDVAVGDADYTIKTGFAEVHEGAVEFDAAGNVVDPSMILRAVETGHGQRVRARAIPLHLDDVVDVGDRPAPAKPATHQFMGIRPTSPEPEPDETVDYVDTAGAGADGSIELRNGERYMPRELFGRRDVDVLREIRGRHHVRLVGPPGGGKTTLPQAAFGDELITVQGVKSLTAASLLGQFLPTDPGSGAAWTWSDGPLTVAMREGKVLLIDEINRAGDEVEAAILSATDSRAEIVIADRPDLDPIQAADGFMVVITYNDHDHGTRPLSAALRRRMPVELRVDSDYAIAAKQGVDDKLILVANNLRSAATAFAATHNTTPRWYPQTPDLVAANAMLASFGVEAAAGVFTASCPDSTMHDQIRDVFTSVFGLEVEETSLGGIYDSAR</sequence>
<organism evidence="3 4">
    <name type="scientific">Gordonia otitidis (strain DSM 44809 / CCUG 52243 / JCM 12355 / NBRC 100426 / IFM 10032)</name>
    <dbReference type="NCBI Taxonomy" id="1108044"/>
    <lineage>
        <taxon>Bacteria</taxon>
        <taxon>Bacillati</taxon>
        <taxon>Actinomycetota</taxon>
        <taxon>Actinomycetes</taxon>
        <taxon>Mycobacteriales</taxon>
        <taxon>Gordoniaceae</taxon>
        <taxon>Gordonia</taxon>
    </lineage>
</organism>
<feature type="region of interest" description="Disordered" evidence="1">
    <location>
        <begin position="153"/>
        <end position="173"/>
    </location>
</feature>
<feature type="domain" description="ATPase dynein-related AAA" evidence="2">
    <location>
        <begin position="220"/>
        <end position="356"/>
    </location>
</feature>
<dbReference type="Gene3D" id="3.40.50.300">
    <property type="entry name" value="P-loop containing nucleotide triphosphate hydrolases"/>
    <property type="match status" value="1"/>
</dbReference>
<dbReference type="GO" id="GO:0005524">
    <property type="term" value="F:ATP binding"/>
    <property type="evidence" value="ECO:0007669"/>
    <property type="project" value="InterPro"/>
</dbReference>
<gene>
    <name evidence="3" type="ORF">GOOTI_083_00090</name>
</gene>
<dbReference type="GO" id="GO:0016887">
    <property type="term" value="F:ATP hydrolysis activity"/>
    <property type="evidence" value="ECO:0007669"/>
    <property type="project" value="InterPro"/>
</dbReference>
<dbReference type="Proteomes" id="UP000005038">
    <property type="component" value="Unassembled WGS sequence"/>
</dbReference>
<keyword evidence="4" id="KW-1185">Reference proteome</keyword>
<dbReference type="InterPro" id="IPR011704">
    <property type="entry name" value="ATPase_dyneun-rel_AAA"/>
</dbReference>
<dbReference type="InterPro" id="IPR050764">
    <property type="entry name" value="CbbQ/NirQ/NorQ/GpvN"/>
</dbReference>
<evidence type="ECO:0000256" key="1">
    <source>
        <dbReference type="SAM" id="MobiDB-lite"/>
    </source>
</evidence>
<comment type="caution">
    <text evidence="3">The sequence shown here is derived from an EMBL/GenBank/DDBJ whole genome shotgun (WGS) entry which is preliminary data.</text>
</comment>
<evidence type="ECO:0000313" key="4">
    <source>
        <dbReference type="Proteomes" id="UP000005038"/>
    </source>
</evidence>
<dbReference type="PANTHER" id="PTHR42759">
    <property type="entry name" value="MOXR FAMILY PROTEIN"/>
    <property type="match status" value="1"/>
</dbReference>
<proteinExistence type="predicted"/>
<reference evidence="3" key="1">
    <citation type="submission" date="2012-02" db="EMBL/GenBank/DDBJ databases">
        <title>Whole genome shotgun sequence of Gordonia otitidis NBRC 100426.</title>
        <authorList>
            <person name="Yoshida I."/>
            <person name="Hosoyama A."/>
            <person name="Tsuchikane K."/>
            <person name="Katsumata H."/>
            <person name="Yamazaki S."/>
            <person name="Fujita N."/>
        </authorList>
    </citation>
    <scope>NUCLEOTIDE SEQUENCE [LARGE SCALE GENOMIC DNA]</scope>
    <source>
        <strain evidence="3">NBRC 100426</strain>
    </source>
</reference>
<dbReference type="Pfam" id="PF07728">
    <property type="entry name" value="AAA_5"/>
    <property type="match status" value="1"/>
</dbReference>
<dbReference type="CDD" id="cd00009">
    <property type="entry name" value="AAA"/>
    <property type="match status" value="1"/>
</dbReference>
<dbReference type="EMBL" id="BAFB01000083">
    <property type="protein sequence ID" value="GAB33834.1"/>
    <property type="molecule type" value="Genomic_DNA"/>
</dbReference>
<accession>H5TK26</accession>
<protein>
    <recommendedName>
        <fullName evidence="2">ATPase dynein-related AAA domain-containing protein</fullName>
    </recommendedName>
</protein>
<dbReference type="InterPro" id="IPR027417">
    <property type="entry name" value="P-loop_NTPase"/>
</dbReference>
<name>H5TK26_GORO1</name>
<dbReference type="AlphaFoldDB" id="H5TK26"/>